<evidence type="ECO:0000313" key="1">
    <source>
        <dbReference type="EMBL" id="GGF14257.1"/>
    </source>
</evidence>
<evidence type="ECO:0000313" key="2">
    <source>
        <dbReference type="Proteomes" id="UP000646365"/>
    </source>
</evidence>
<dbReference type="AlphaFoldDB" id="A0A8J2YTT4"/>
<gene>
    <name evidence="1" type="ORF">GCM10011611_20020</name>
</gene>
<comment type="caution">
    <text evidence="1">The sequence shown here is derived from an EMBL/GenBank/DDBJ whole genome shotgun (WGS) entry which is preliminary data.</text>
</comment>
<dbReference type="RefSeq" id="WP_189045120.1">
    <property type="nucleotide sequence ID" value="NZ_BMJQ01000004.1"/>
</dbReference>
<name>A0A8J2YTT4_9PROT</name>
<accession>A0A8J2YTT4</accession>
<reference evidence="1" key="1">
    <citation type="journal article" date="2014" name="Int. J. Syst. Evol. Microbiol.">
        <title>Complete genome sequence of Corynebacterium casei LMG S-19264T (=DSM 44701T), isolated from a smear-ripened cheese.</title>
        <authorList>
            <consortium name="US DOE Joint Genome Institute (JGI-PGF)"/>
            <person name="Walter F."/>
            <person name="Albersmeier A."/>
            <person name="Kalinowski J."/>
            <person name="Ruckert C."/>
        </authorList>
    </citation>
    <scope>NUCLEOTIDE SEQUENCE</scope>
    <source>
        <strain evidence="1">CGMCC 1.15725</strain>
    </source>
</reference>
<dbReference type="EMBL" id="BMJQ01000004">
    <property type="protein sequence ID" value="GGF14257.1"/>
    <property type="molecule type" value="Genomic_DNA"/>
</dbReference>
<keyword evidence="2" id="KW-1185">Reference proteome</keyword>
<protein>
    <submittedName>
        <fullName evidence="1">Uncharacterized protein</fullName>
    </submittedName>
</protein>
<dbReference type="Proteomes" id="UP000646365">
    <property type="component" value="Unassembled WGS sequence"/>
</dbReference>
<proteinExistence type="predicted"/>
<reference evidence="1" key="2">
    <citation type="submission" date="2020-09" db="EMBL/GenBank/DDBJ databases">
        <authorList>
            <person name="Sun Q."/>
            <person name="Zhou Y."/>
        </authorList>
    </citation>
    <scope>NUCLEOTIDE SEQUENCE</scope>
    <source>
        <strain evidence="1">CGMCC 1.15725</strain>
    </source>
</reference>
<sequence length="87" mass="9550">MAQRNHYYDTSMAEALEAQQQALTELANLVDRQSAMIAGLTIAIGGIVDLIGDADLRERMELHLRIALEQQVPEVTGSIINTIFGPQ</sequence>
<organism evidence="1 2">
    <name type="scientific">Aliidongia dinghuensis</name>
    <dbReference type="NCBI Taxonomy" id="1867774"/>
    <lineage>
        <taxon>Bacteria</taxon>
        <taxon>Pseudomonadati</taxon>
        <taxon>Pseudomonadota</taxon>
        <taxon>Alphaproteobacteria</taxon>
        <taxon>Rhodospirillales</taxon>
        <taxon>Dongiaceae</taxon>
        <taxon>Aliidongia</taxon>
    </lineage>
</organism>